<accession>A0ABQ2K935</accession>
<keyword evidence="3 6" id="KW-0378">Hydrolase</keyword>
<dbReference type="RefSeq" id="WP_189026264.1">
    <property type="nucleotide sequence ID" value="NZ_BMNE01000002.1"/>
</dbReference>
<proteinExistence type="inferred from homology"/>
<keyword evidence="7" id="KW-1133">Transmembrane helix</keyword>
<organism evidence="9 10">
    <name type="scientific">Nocardia rhizosphaerihabitans</name>
    <dbReference type="NCBI Taxonomy" id="1691570"/>
    <lineage>
        <taxon>Bacteria</taxon>
        <taxon>Bacillati</taxon>
        <taxon>Actinomycetota</taxon>
        <taxon>Actinomycetes</taxon>
        <taxon>Mycobacteriales</taxon>
        <taxon>Nocardiaceae</taxon>
        <taxon>Nocardia</taxon>
    </lineage>
</organism>
<evidence type="ECO:0000256" key="1">
    <source>
        <dbReference type="ARBA" id="ARBA00022670"/>
    </source>
</evidence>
<protein>
    <recommendedName>
        <fullName evidence="8">Peptidase M48 domain-containing protein</fullName>
    </recommendedName>
</protein>
<evidence type="ECO:0000259" key="8">
    <source>
        <dbReference type="Pfam" id="PF01435"/>
    </source>
</evidence>
<keyword evidence="10" id="KW-1185">Reference proteome</keyword>
<dbReference type="CDD" id="cd07326">
    <property type="entry name" value="M56_BlaR1_MecR1_like"/>
    <property type="match status" value="1"/>
</dbReference>
<feature type="transmembrane region" description="Helical" evidence="7">
    <location>
        <begin position="35"/>
        <end position="58"/>
    </location>
</feature>
<evidence type="ECO:0000256" key="5">
    <source>
        <dbReference type="ARBA" id="ARBA00023049"/>
    </source>
</evidence>
<dbReference type="Proteomes" id="UP000658127">
    <property type="component" value="Unassembled WGS sequence"/>
</dbReference>
<sequence length="316" mass="32758">MILITALLAAGVALAVLAPAVLSRADFTAAPVVGMAAWLGAVAATAGCGVLALIALAWPGDPPGNVLAGRLVESLAAVEPVVVTWTAGLIMPVAVIGMIVPTGQLARIVVGHRGRGAALRRRHRELVEIVGRVDAAGARLVRLDHPVPLAYSVAGRGGYVVVTDGLERCLTEAQWRAVLAHEHAHLRWFHHHILGVCQVLAQAFSWIPLFAAAPAAVTTLVEFAADRAAAASTDPQALHSALHTVAAHESAMPTARLRLIDESLPMRLECLAAAPESRSAARRTATTMLVVTMLLAPAAAVVAVGLSAAMVCFITV</sequence>
<dbReference type="InterPro" id="IPR052173">
    <property type="entry name" value="Beta-lactam_resp_regulator"/>
</dbReference>
<dbReference type="Gene3D" id="3.30.2010.10">
    <property type="entry name" value="Metalloproteases ('zincins'), catalytic domain"/>
    <property type="match status" value="1"/>
</dbReference>
<evidence type="ECO:0000313" key="9">
    <source>
        <dbReference type="EMBL" id="GGN75387.1"/>
    </source>
</evidence>
<evidence type="ECO:0000313" key="10">
    <source>
        <dbReference type="Proteomes" id="UP000658127"/>
    </source>
</evidence>
<name>A0ABQ2K935_9NOCA</name>
<dbReference type="Pfam" id="PF01435">
    <property type="entry name" value="Peptidase_M48"/>
    <property type="match status" value="1"/>
</dbReference>
<dbReference type="PANTHER" id="PTHR34978">
    <property type="entry name" value="POSSIBLE SENSOR-TRANSDUCER PROTEIN BLAR"/>
    <property type="match status" value="1"/>
</dbReference>
<reference evidence="10" key="1">
    <citation type="journal article" date="2019" name="Int. J. Syst. Evol. Microbiol.">
        <title>The Global Catalogue of Microorganisms (GCM) 10K type strain sequencing project: providing services to taxonomists for standard genome sequencing and annotation.</title>
        <authorList>
            <consortium name="The Broad Institute Genomics Platform"/>
            <consortium name="The Broad Institute Genome Sequencing Center for Infectious Disease"/>
            <person name="Wu L."/>
            <person name="Ma J."/>
        </authorList>
    </citation>
    <scope>NUCLEOTIDE SEQUENCE [LARGE SCALE GENOMIC DNA]</scope>
    <source>
        <strain evidence="10">CGMCC 4.7329</strain>
    </source>
</reference>
<evidence type="ECO:0000256" key="4">
    <source>
        <dbReference type="ARBA" id="ARBA00022833"/>
    </source>
</evidence>
<evidence type="ECO:0000256" key="3">
    <source>
        <dbReference type="ARBA" id="ARBA00022801"/>
    </source>
</evidence>
<evidence type="ECO:0000256" key="6">
    <source>
        <dbReference type="RuleBase" id="RU003983"/>
    </source>
</evidence>
<gene>
    <name evidence="9" type="ORF">GCM10011610_19640</name>
</gene>
<keyword evidence="7" id="KW-0472">Membrane</keyword>
<comment type="similarity">
    <text evidence="6">Belongs to the peptidase M48 family.</text>
</comment>
<dbReference type="PANTHER" id="PTHR34978:SF3">
    <property type="entry name" value="SLR0241 PROTEIN"/>
    <property type="match status" value="1"/>
</dbReference>
<evidence type="ECO:0000256" key="7">
    <source>
        <dbReference type="SAM" id="Phobius"/>
    </source>
</evidence>
<keyword evidence="7" id="KW-0812">Transmembrane</keyword>
<feature type="transmembrane region" description="Helical" evidence="7">
    <location>
        <begin position="78"/>
        <end position="100"/>
    </location>
</feature>
<keyword evidence="2" id="KW-0479">Metal-binding</keyword>
<comment type="cofactor">
    <cofactor evidence="6">
        <name>Zn(2+)</name>
        <dbReference type="ChEBI" id="CHEBI:29105"/>
    </cofactor>
    <text evidence="6">Binds 1 zinc ion per subunit.</text>
</comment>
<keyword evidence="5 6" id="KW-0482">Metalloprotease</keyword>
<feature type="transmembrane region" description="Helical" evidence="7">
    <location>
        <begin position="288"/>
        <end position="314"/>
    </location>
</feature>
<keyword evidence="4 6" id="KW-0862">Zinc</keyword>
<dbReference type="InterPro" id="IPR001915">
    <property type="entry name" value="Peptidase_M48"/>
</dbReference>
<dbReference type="EMBL" id="BMNE01000002">
    <property type="protein sequence ID" value="GGN75387.1"/>
    <property type="molecule type" value="Genomic_DNA"/>
</dbReference>
<keyword evidence="1 6" id="KW-0645">Protease</keyword>
<evidence type="ECO:0000256" key="2">
    <source>
        <dbReference type="ARBA" id="ARBA00022723"/>
    </source>
</evidence>
<comment type="caution">
    <text evidence="9">The sequence shown here is derived from an EMBL/GenBank/DDBJ whole genome shotgun (WGS) entry which is preliminary data.</text>
</comment>
<feature type="domain" description="Peptidase M48" evidence="8">
    <location>
        <begin position="132"/>
        <end position="209"/>
    </location>
</feature>